<dbReference type="Gene3D" id="3.40.50.2000">
    <property type="entry name" value="Glycogen Phosphorylase B"/>
    <property type="match status" value="1"/>
</dbReference>
<dbReference type="Proteomes" id="UP000554520">
    <property type="component" value="Unassembled WGS sequence"/>
</dbReference>
<dbReference type="PANTHER" id="PTHR46401:SF8">
    <property type="entry name" value="BLL6006 PROTEIN"/>
    <property type="match status" value="1"/>
</dbReference>
<protein>
    <submittedName>
        <fullName evidence="2">Glycosyltransferase involved in cell wall biosynthesis</fullName>
    </submittedName>
</protein>
<organism evidence="2 3">
    <name type="scientific">Phyllobacterium trifolii</name>
    <dbReference type="NCBI Taxonomy" id="300193"/>
    <lineage>
        <taxon>Bacteria</taxon>
        <taxon>Pseudomonadati</taxon>
        <taxon>Pseudomonadota</taxon>
        <taxon>Alphaproteobacteria</taxon>
        <taxon>Hyphomicrobiales</taxon>
        <taxon>Phyllobacteriaceae</taxon>
        <taxon>Phyllobacterium</taxon>
    </lineage>
</organism>
<gene>
    <name evidence="2" type="ORF">FHS21_000003</name>
</gene>
<comment type="caution">
    <text evidence="2">The sequence shown here is derived from an EMBL/GenBank/DDBJ whole genome shotgun (WGS) entry which is preliminary data.</text>
</comment>
<name>A0A839U3S2_9HYPH</name>
<accession>A0A839U3S2</accession>
<dbReference type="PANTHER" id="PTHR46401">
    <property type="entry name" value="GLYCOSYLTRANSFERASE WBBK-RELATED"/>
    <property type="match status" value="1"/>
</dbReference>
<evidence type="ECO:0000313" key="2">
    <source>
        <dbReference type="EMBL" id="MBB3143620.1"/>
    </source>
</evidence>
<sequence length="185" mass="19797">MFSFVGNTDPRQNVAAILLAFEKLWDDGVDAPLTILGANGDQAPVEASIVERLRGREPFNQMDKATDGFVRHILNESRATISVGSAEGFGIAAYESLHAGVPVIALKGIPSLDLISPGGRLTIDAATPDLIANAVRKLLDDRIAEGLWNDAAGLQIPTWKGFVKQLAKWLQGEIGTMKPGEHDGK</sequence>
<evidence type="ECO:0000259" key="1">
    <source>
        <dbReference type="Pfam" id="PF00534"/>
    </source>
</evidence>
<evidence type="ECO:0000313" key="3">
    <source>
        <dbReference type="Proteomes" id="UP000554520"/>
    </source>
</evidence>
<keyword evidence="2" id="KW-0808">Transferase</keyword>
<proteinExistence type="predicted"/>
<dbReference type="GO" id="GO:0016757">
    <property type="term" value="F:glycosyltransferase activity"/>
    <property type="evidence" value="ECO:0007669"/>
    <property type="project" value="InterPro"/>
</dbReference>
<dbReference type="InterPro" id="IPR001296">
    <property type="entry name" value="Glyco_trans_1"/>
</dbReference>
<dbReference type="SUPFAM" id="SSF53756">
    <property type="entry name" value="UDP-Glycosyltransferase/glycogen phosphorylase"/>
    <property type="match status" value="1"/>
</dbReference>
<feature type="domain" description="Glycosyl transferase family 1" evidence="1">
    <location>
        <begin position="2"/>
        <end position="143"/>
    </location>
</feature>
<reference evidence="2 3" key="1">
    <citation type="submission" date="2020-08" db="EMBL/GenBank/DDBJ databases">
        <title>Genomic Encyclopedia of Type Strains, Phase III (KMG-III): the genomes of soil and plant-associated and newly described type strains.</title>
        <authorList>
            <person name="Whitman W."/>
        </authorList>
    </citation>
    <scope>NUCLEOTIDE SEQUENCE [LARGE SCALE GENOMIC DNA]</scope>
    <source>
        <strain evidence="2 3">CECT 7015</strain>
    </source>
</reference>
<dbReference type="EMBL" id="JACHXN010000001">
    <property type="protein sequence ID" value="MBB3143620.1"/>
    <property type="molecule type" value="Genomic_DNA"/>
</dbReference>
<keyword evidence="3" id="KW-1185">Reference proteome</keyword>
<dbReference type="Pfam" id="PF00534">
    <property type="entry name" value="Glycos_transf_1"/>
    <property type="match status" value="1"/>
</dbReference>
<dbReference type="AlphaFoldDB" id="A0A839U3S2"/>